<dbReference type="Pfam" id="PF04398">
    <property type="entry name" value="DUF538"/>
    <property type="match status" value="1"/>
</dbReference>
<dbReference type="SUPFAM" id="SSF141562">
    <property type="entry name" value="At5g01610-like"/>
    <property type="match status" value="1"/>
</dbReference>
<dbReference type="Gene3D" id="2.30.240.10">
    <property type="entry name" value="At5g01610-like"/>
    <property type="match status" value="1"/>
</dbReference>
<dbReference type="PANTHER" id="PTHR31676">
    <property type="entry name" value="T31J12.3 PROTEIN-RELATED"/>
    <property type="match status" value="1"/>
</dbReference>
<reference evidence="3" key="2">
    <citation type="submission" date="2013-12" db="EMBL/GenBank/DDBJ databases">
        <authorList>
            <person name="Yu Y."/>
            <person name="Lee S."/>
            <person name="de Baynast K."/>
            <person name="Wissotski M."/>
            <person name="Liu L."/>
            <person name="Talag J."/>
            <person name="Goicoechea J."/>
            <person name="Angelova A."/>
            <person name="Jetty R."/>
            <person name="Kudrna D."/>
            <person name="Golser W."/>
            <person name="Rivera L."/>
            <person name="Zhang J."/>
            <person name="Wing R."/>
        </authorList>
    </citation>
    <scope>NUCLEOTIDE SEQUENCE</scope>
</reference>
<dbReference type="HOGENOM" id="CLU_089542_5_0_1"/>
<evidence type="ECO:0008006" key="4">
    <source>
        <dbReference type="Google" id="ProtNLM"/>
    </source>
</evidence>
<proteinExistence type="predicted"/>
<dbReference type="PANTHER" id="PTHR31676:SF14">
    <property type="entry name" value="OS03G0393600 PROTEIN"/>
    <property type="match status" value="1"/>
</dbReference>
<feature type="chain" id="PRO_5002347873" description="Xylanase inhibitor C-terminal domain-containing protein" evidence="1">
    <location>
        <begin position="23"/>
        <end position="142"/>
    </location>
</feature>
<organism evidence="2 3">
    <name type="scientific">Leersia perrieri</name>
    <dbReference type="NCBI Taxonomy" id="77586"/>
    <lineage>
        <taxon>Eukaryota</taxon>
        <taxon>Viridiplantae</taxon>
        <taxon>Streptophyta</taxon>
        <taxon>Embryophyta</taxon>
        <taxon>Tracheophyta</taxon>
        <taxon>Spermatophyta</taxon>
        <taxon>Magnoliopsida</taxon>
        <taxon>Liliopsida</taxon>
        <taxon>Poales</taxon>
        <taxon>Poaceae</taxon>
        <taxon>BOP clade</taxon>
        <taxon>Oryzoideae</taxon>
        <taxon>Oryzeae</taxon>
        <taxon>Oryzinae</taxon>
        <taxon>Leersia</taxon>
    </lineage>
</organism>
<sequence>MAPKHLLAAAVLVATILHAATATTVYDVLQQNNLPRGLVPQGVQSYTYQQSDGHLEAKLAGQCDFFVSIAGKQFKFRFFPTFGAVIKPSSLTEVYGVSFQAEFAWIGISQVKLDGDQLTFQTPEFTQSFPVGGFAVSPICNS</sequence>
<evidence type="ECO:0000313" key="3">
    <source>
        <dbReference type="Proteomes" id="UP000032180"/>
    </source>
</evidence>
<keyword evidence="3" id="KW-1185">Reference proteome</keyword>
<name>A0A0D9VUU7_9ORYZ</name>
<dbReference type="Proteomes" id="UP000032180">
    <property type="component" value="Chromosome 3"/>
</dbReference>
<dbReference type="InterPro" id="IPR036758">
    <property type="entry name" value="At5g01610-like"/>
</dbReference>
<reference evidence="2" key="3">
    <citation type="submission" date="2015-04" db="UniProtKB">
        <authorList>
            <consortium name="EnsemblPlants"/>
        </authorList>
    </citation>
    <scope>IDENTIFICATION</scope>
</reference>
<dbReference type="AlphaFoldDB" id="A0A0D9VUU7"/>
<dbReference type="InterPro" id="IPR007493">
    <property type="entry name" value="DUF538"/>
</dbReference>
<evidence type="ECO:0000256" key="1">
    <source>
        <dbReference type="SAM" id="SignalP"/>
    </source>
</evidence>
<dbReference type="eggNOG" id="ENOG502R3FI">
    <property type="taxonomic scope" value="Eukaryota"/>
</dbReference>
<protein>
    <recommendedName>
        <fullName evidence="4">Xylanase inhibitor C-terminal domain-containing protein</fullName>
    </recommendedName>
</protein>
<evidence type="ECO:0000313" key="2">
    <source>
        <dbReference type="EnsemblPlants" id="LPERR03G17290.1"/>
    </source>
</evidence>
<dbReference type="EnsemblPlants" id="LPERR03G17290.1">
    <property type="protein sequence ID" value="LPERR03G17290.1"/>
    <property type="gene ID" value="LPERR03G17290"/>
</dbReference>
<reference evidence="2 3" key="1">
    <citation type="submission" date="2012-08" db="EMBL/GenBank/DDBJ databases">
        <title>Oryza genome evolution.</title>
        <authorList>
            <person name="Wing R.A."/>
        </authorList>
    </citation>
    <scope>NUCLEOTIDE SEQUENCE</scope>
</reference>
<keyword evidence="1" id="KW-0732">Signal</keyword>
<accession>A0A0D9VUU7</accession>
<feature type="signal peptide" evidence="1">
    <location>
        <begin position="1"/>
        <end position="22"/>
    </location>
</feature>
<dbReference type="Gramene" id="LPERR03G17290.1">
    <property type="protein sequence ID" value="LPERR03G17290.1"/>
    <property type="gene ID" value="LPERR03G17290"/>
</dbReference>
<dbReference type="STRING" id="77586.A0A0D9VUU7"/>